<sequence length="113" mass="12272">MSPAKLIAQPPVVEIDKIAATVTIKRDNGGFMSALDGRFHFDGVHLITLSQGEVYTFTATPGKHTLAVKSIQPMMLVPIPFHREISTNFESGGKYEYIISPITSAGLEIVVSK</sequence>
<evidence type="ECO:0000313" key="1">
    <source>
        <dbReference type="EMBL" id="RDH43725.1"/>
    </source>
</evidence>
<dbReference type="Proteomes" id="UP000257039">
    <property type="component" value="Unassembled WGS sequence"/>
</dbReference>
<accession>A0A4P9VK99</accession>
<name>A0A4P9VK99_9GAMM</name>
<reference evidence="1 2" key="1">
    <citation type="submission" date="2017-04" db="EMBL/GenBank/DDBJ databases">
        <title>Draft genome sequence of Zooshikella ganghwensis VG4 isolated from Red Sea sediments.</title>
        <authorList>
            <person name="Rehman Z."/>
            <person name="Alam I."/>
            <person name="Kamau A."/>
            <person name="Bajic V."/>
            <person name="Leiknes T."/>
        </authorList>
    </citation>
    <scope>NUCLEOTIDE SEQUENCE [LARGE SCALE GENOMIC DNA]</scope>
    <source>
        <strain evidence="1 2">VG4</strain>
    </source>
</reference>
<keyword evidence="2" id="KW-1185">Reference proteome</keyword>
<dbReference type="EMBL" id="NDXW01000001">
    <property type="protein sequence ID" value="RDH43725.1"/>
    <property type="molecule type" value="Genomic_DNA"/>
</dbReference>
<comment type="caution">
    <text evidence="1">The sequence shown here is derived from an EMBL/GenBank/DDBJ whole genome shotgun (WGS) entry which is preliminary data.</text>
</comment>
<organism evidence="1 2">
    <name type="scientific">Zooshikella ganghwensis</name>
    <dbReference type="NCBI Taxonomy" id="202772"/>
    <lineage>
        <taxon>Bacteria</taxon>
        <taxon>Pseudomonadati</taxon>
        <taxon>Pseudomonadota</taxon>
        <taxon>Gammaproteobacteria</taxon>
        <taxon>Oceanospirillales</taxon>
        <taxon>Zooshikellaceae</taxon>
        <taxon>Zooshikella</taxon>
    </lineage>
</organism>
<evidence type="ECO:0008006" key="3">
    <source>
        <dbReference type="Google" id="ProtNLM"/>
    </source>
</evidence>
<proteinExistence type="predicted"/>
<protein>
    <recommendedName>
        <fullName evidence="3">DUF2846 domain-containing protein</fullName>
    </recommendedName>
</protein>
<dbReference type="AlphaFoldDB" id="A0A4P9VK99"/>
<gene>
    <name evidence="1" type="ORF">B9G39_09880</name>
</gene>
<evidence type="ECO:0000313" key="2">
    <source>
        <dbReference type="Proteomes" id="UP000257039"/>
    </source>
</evidence>